<dbReference type="Proteomes" id="UP000003639">
    <property type="component" value="Unassembled WGS sequence"/>
</dbReference>
<comment type="caution">
    <text evidence="1">The sequence shown here is derived from an EMBL/GenBank/DDBJ whole genome shotgun (WGS) entry which is preliminary data.</text>
</comment>
<evidence type="ECO:0000313" key="1">
    <source>
        <dbReference type="EMBL" id="EDN01553.1"/>
    </source>
</evidence>
<protein>
    <submittedName>
        <fullName evidence="1">Uncharacterized protein</fullName>
    </submittedName>
</protein>
<name>A6NR57_9FIRM</name>
<keyword evidence="2" id="KW-1185">Reference proteome</keyword>
<reference evidence="1 2" key="1">
    <citation type="submission" date="2007-04" db="EMBL/GenBank/DDBJ databases">
        <authorList>
            <person name="Fulton L."/>
            <person name="Clifton S."/>
            <person name="Fulton B."/>
            <person name="Xu J."/>
            <person name="Minx P."/>
            <person name="Pepin K.H."/>
            <person name="Johnson M."/>
            <person name="Thiruvilangam P."/>
            <person name="Bhonagiri V."/>
            <person name="Nash W.E."/>
            <person name="Mardis E.R."/>
            <person name="Wilson R.K."/>
        </authorList>
    </citation>
    <scope>NUCLEOTIDE SEQUENCE [LARGE SCALE GENOMIC DNA]</scope>
    <source>
        <strain evidence="1 2">ATCC 29799</strain>
    </source>
</reference>
<reference evidence="1 2" key="2">
    <citation type="submission" date="2007-06" db="EMBL/GenBank/DDBJ databases">
        <title>Draft genome sequence of Pseudoflavonifractor capillosus ATCC 29799.</title>
        <authorList>
            <person name="Sudarsanam P."/>
            <person name="Ley R."/>
            <person name="Guruge J."/>
            <person name="Turnbaugh P.J."/>
            <person name="Mahowald M."/>
            <person name="Liep D."/>
            <person name="Gordon J."/>
        </authorList>
    </citation>
    <scope>NUCLEOTIDE SEQUENCE [LARGE SCALE GENOMIC DNA]</scope>
    <source>
        <strain evidence="1 2">ATCC 29799</strain>
    </source>
</reference>
<dbReference type="STRING" id="411467.BACCAP_00682"/>
<dbReference type="AlphaFoldDB" id="A6NR57"/>
<dbReference type="EMBL" id="AAXG02000005">
    <property type="protein sequence ID" value="EDN01553.1"/>
    <property type="molecule type" value="Genomic_DNA"/>
</dbReference>
<organism evidence="1 2">
    <name type="scientific">Pseudoflavonifractor capillosus ATCC 29799</name>
    <dbReference type="NCBI Taxonomy" id="411467"/>
    <lineage>
        <taxon>Bacteria</taxon>
        <taxon>Bacillati</taxon>
        <taxon>Bacillota</taxon>
        <taxon>Clostridia</taxon>
        <taxon>Eubacteriales</taxon>
        <taxon>Oscillospiraceae</taxon>
        <taxon>Pseudoflavonifractor</taxon>
    </lineage>
</organism>
<accession>A6NR57</accession>
<proteinExistence type="predicted"/>
<gene>
    <name evidence="1" type="ORF">BACCAP_00682</name>
</gene>
<sequence>MPGRMIQFFTKRLTAPGTAERKISVSKTVVRSGTRDILKG</sequence>
<evidence type="ECO:0000313" key="2">
    <source>
        <dbReference type="Proteomes" id="UP000003639"/>
    </source>
</evidence>